<name>A0ABR8UIZ2_9GAMM</name>
<accession>A0ABR8UIZ2</accession>
<dbReference type="SMART" id="SM00849">
    <property type="entry name" value="Lactamase_B"/>
    <property type="match status" value="1"/>
</dbReference>
<protein>
    <submittedName>
        <fullName evidence="4">MBL fold metallo-hydrolase</fullName>
    </submittedName>
</protein>
<keyword evidence="2" id="KW-1133">Transmembrane helix</keyword>
<dbReference type="PANTHER" id="PTHR15032">
    <property type="entry name" value="N-ACYL-PHOSPHATIDYLETHANOLAMINE-HYDROLYZING PHOSPHOLIPASE D"/>
    <property type="match status" value="1"/>
</dbReference>
<feature type="region of interest" description="Disordered" evidence="1">
    <location>
        <begin position="409"/>
        <end position="442"/>
    </location>
</feature>
<evidence type="ECO:0000256" key="2">
    <source>
        <dbReference type="SAM" id="Phobius"/>
    </source>
</evidence>
<gene>
    <name evidence="4" type="ORF">H9645_06100</name>
</gene>
<feature type="transmembrane region" description="Helical" evidence="2">
    <location>
        <begin position="43"/>
        <end position="65"/>
    </location>
</feature>
<dbReference type="Proteomes" id="UP000647183">
    <property type="component" value="Unassembled WGS sequence"/>
</dbReference>
<reference evidence="4 5" key="1">
    <citation type="submission" date="2020-08" db="EMBL/GenBank/DDBJ databases">
        <title>A Genomic Blueprint of the Chicken Gut Microbiome.</title>
        <authorList>
            <person name="Gilroy R."/>
            <person name="Ravi A."/>
            <person name="Getino M."/>
            <person name="Pursley I."/>
            <person name="Horton D.L."/>
            <person name="Alikhan N.-F."/>
            <person name="Baker D."/>
            <person name="Gharbi K."/>
            <person name="Hall N."/>
            <person name="Watson M."/>
            <person name="Adriaenssens E.M."/>
            <person name="Foster-Nyarko E."/>
            <person name="Jarju S."/>
            <person name="Secka A."/>
            <person name="Antonio M."/>
            <person name="Oren A."/>
            <person name="Chaudhuri R."/>
            <person name="La Ragione R.M."/>
            <person name="Hildebrand F."/>
            <person name="Pallen M.J."/>
        </authorList>
    </citation>
    <scope>NUCLEOTIDE SEQUENCE [LARGE SCALE GENOMIC DNA]</scope>
    <source>
        <strain evidence="4 5">Sa2BVA3</strain>
    </source>
</reference>
<comment type="caution">
    <text evidence="4">The sequence shown here is derived from an EMBL/GenBank/DDBJ whole genome shotgun (WGS) entry which is preliminary data.</text>
</comment>
<sequence length="442" mass="48282">MRNRVDKTRLRNLTSACNFDGASLNPDAVPALPRRWRRWLSRAAIVIASLVVIVAAVVGVVYMLASSSLGRTPEGARLERVKLSPQWDGESFFSGRASWSPESNPSEPSAAAAPPPSVAVVRTDPAVLETAPATGLRVTWFGHSSTLVQIDGINVLIDPFWSERASPVPGIGPRRWYAPPIALADLPKIDAVIVSHDHYDHMDAATLRALDREGIRFVVPLGAGAHLEDWAIPAGRIVELDWWQSTNVHGVRIHATPARHYSGRVEFRGNDALWVGYALVGPRNRVYYTGDTSYMPEMEEVGPRLGPFDVVLTDSGQYNPGWPDVHLGPEQAVELAAAVGAKAMMPIHWGLIRLAHHAWPEPAERTLVAAACHGVGVVIPPPGLPVEPAGNNPIQRWWPQIPWMTSTEAPVRSSRNGDGASRFQPRPCVEQPTVHPMRALTR</sequence>
<dbReference type="Pfam" id="PF12706">
    <property type="entry name" value="Lactamase_B_2"/>
    <property type="match status" value="1"/>
</dbReference>
<dbReference type="InterPro" id="IPR036866">
    <property type="entry name" value="RibonucZ/Hydroxyglut_hydro"/>
</dbReference>
<feature type="region of interest" description="Disordered" evidence="1">
    <location>
        <begin position="96"/>
        <end position="116"/>
    </location>
</feature>
<dbReference type="InterPro" id="IPR001279">
    <property type="entry name" value="Metallo-B-lactamas"/>
</dbReference>
<dbReference type="Gene3D" id="3.60.15.10">
    <property type="entry name" value="Ribonuclease Z/Hydroxyacylglutathione hydrolase-like"/>
    <property type="match status" value="1"/>
</dbReference>
<feature type="compositionally biased region" description="Low complexity" evidence="1">
    <location>
        <begin position="97"/>
        <end position="112"/>
    </location>
</feature>
<dbReference type="EMBL" id="JACSQJ010000002">
    <property type="protein sequence ID" value="MBD7987599.1"/>
    <property type="molecule type" value="Genomic_DNA"/>
</dbReference>
<feature type="domain" description="Metallo-beta-lactamase" evidence="3">
    <location>
        <begin position="142"/>
        <end position="348"/>
    </location>
</feature>
<evidence type="ECO:0000313" key="5">
    <source>
        <dbReference type="Proteomes" id="UP000647183"/>
    </source>
</evidence>
<evidence type="ECO:0000259" key="3">
    <source>
        <dbReference type="SMART" id="SM00849"/>
    </source>
</evidence>
<evidence type="ECO:0000313" key="4">
    <source>
        <dbReference type="EMBL" id="MBD7987599.1"/>
    </source>
</evidence>
<evidence type="ECO:0000256" key="1">
    <source>
        <dbReference type="SAM" id="MobiDB-lite"/>
    </source>
</evidence>
<keyword evidence="2" id="KW-0812">Transmembrane</keyword>
<dbReference type="SUPFAM" id="SSF56281">
    <property type="entry name" value="Metallo-hydrolase/oxidoreductase"/>
    <property type="match status" value="1"/>
</dbReference>
<keyword evidence="5" id="KW-1185">Reference proteome</keyword>
<proteinExistence type="predicted"/>
<organism evidence="4 5">
    <name type="scientific">Luteimonas colneyensis</name>
    <dbReference type="NCBI Taxonomy" id="2762230"/>
    <lineage>
        <taxon>Bacteria</taxon>
        <taxon>Pseudomonadati</taxon>
        <taxon>Pseudomonadota</taxon>
        <taxon>Gammaproteobacteria</taxon>
        <taxon>Lysobacterales</taxon>
        <taxon>Lysobacteraceae</taxon>
        <taxon>Luteimonas</taxon>
    </lineage>
</organism>
<keyword evidence="2" id="KW-0472">Membrane</keyword>
<dbReference type="PANTHER" id="PTHR15032:SF4">
    <property type="entry name" value="N-ACYL-PHOSPHATIDYLETHANOLAMINE-HYDROLYZING PHOSPHOLIPASE D"/>
    <property type="match status" value="1"/>
</dbReference>